<reference evidence="3 4" key="1">
    <citation type="submission" date="2013-07" db="EMBL/GenBank/DDBJ databases">
        <title>Genome of Archaeoglobus fulgidus.</title>
        <authorList>
            <person name="Fiebig A."/>
            <person name="Birkeland N.-K."/>
        </authorList>
    </citation>
    <scope>NUCLEOTIDE SEQUENCE [LARGE SCALE GENOMIC DNA]</scope>
    <source>
        <strain evidence="3 4">DSM 8774</strain>
    </source>
</reference>
<feature type="domain" description="Response regulatory" evidence="2">
    <location>
        <begin position="3"/>
        <end position="118"/>
    </location>
</feature>
<dbReference type="GO" id="GO:0000160">
    <property type="term" value="P:phosphorelay signal transduction system"/>
    <property type="evidence" value="ECO:0007669"/>
    <property type="project" value="InterPro"/>
</dbReference>
<dbReference type="Proteomes" id="UP000028501">
    <property type="component" value="Chromosome"/>
</dbReference>
<evidence type="ECO:0000313" key="4">
    <source>
        <dbReference type="Proteomes" id="UP000028501"/>
    </source>
</evidence>
<dbReference type="SUPFAM" id="SSF52172">
    <property type="entry name" value="CheY-like"/>
    <property type="match status" value="1"/>
</dbReference>
<dbReference type="HOGENOM" id="CLU_000445_69_15_2"/>
<feature type="modified residue" description="4-aspartylphosphate" evidence="1">
    <location>
        <position position="53"/>
    </location>
</feature>
<accession>A0A075WD32</accession>
<evidence type="ECO:0000313" key="3">
    <source>
        <dbReference type="EMBL" id="AIG97921.1"/>
    </source>
</evidence>
<dbReference type="InterPro" id="IPR001789">
    <property type="entry name" value="Sig_transdc_resp-reg_receiver"/>
</dbReference>
<dbReference type="Pfam" id="PF00072">
    <property type="entry name" value="Response_reg"/>
    <property type="match status" value="1"/>
</dbReference>
<dbReference type="GeneID" id="24794650"/>
<dbReference type="PROSITE" id="PS50110">
    <property type="entry name" value="RESPONSE_REGULATORY"/>
    <property type="match status" value="1"/>
</dbReference>
<evidence type="ECO:0000256" key="1">
    <source>
        <dbReference type="PROSITE-ProRule" id="PRU00169"/>
    </source>
</evidence>
<organism evidence="3 4">
    <name type="scientific">Archaeoglobus fulgidus DSM 8774</name>
    <dbReference type="NCBI Taxonomy" id="1344584"/>
    <lineage>
        <taxon>Archaea</taxon>
        <taxon>Methanobacteriati</taxon>
        <taxon>Methanobacteriota</taxon>
        <taxon>Archaeoglobi</taxon>
        <taxon>Archaeoglobales</taxon>
        <taxon>Archaeoglobaceae</taxon>
        <taxon>Archaeoglobus</taxon>
    </lineage>
</organism>
<keyword evidence="1" id="KW-0597">Phosphoprotein</keyword>
<evidence type="ECO:0000259" key="2">
    <source>
        <dbReference type="PROSITE" id="PS50110"/>
    </source>
</evidence>
<dbReference type="SMART" id="SM00448">
    <property type="entry name" value="REC"/>
    <property type="match status" value="1"/>
</dbReference>
<proteinExistence type="predicted"/>
<gene>
    <name evidence="3" type="ORF">AFULGI_00011380</name>
</gene>
<dbReference type="EMBL" id="CP006577">
    <property type="protein sequence ID" value="AIG97921.1"/>
    <property type="molecule type" value="Genomic_DNA"/>
</dbReference>
<dbReference type="PANTHER" id="PTHR43228">
    <property type="entry name" value="TWO-COMPONENT RESPONSE REGULATOR"/>
    <property type="match status" value="1"/>
</dbReference>
<dbReference type="AlphaFoldDB" id="A0A075WD32"/>
<dbReference type="InterPro" id="IPR011006">
    <property type="entry name" value="CheY-like_superfamily"/>
</dbReference>
<dbReference type="Gene3D" id="3.40.50.2300">
    <property type="match status" value="1"/>
</dbReference>
<dbReference type="RefSeq" id="WP_010878542.1">
    <property type="nucleotide sequence ID" value="NZ_CP006577.1"/>
</dbReference>
<protein>
    <submittedName>
        <fullName evidence="3">Response regulator</fullName>
    </submittedName>
</protein>
<dbReference type="InterPro" id="IPR052048">
    <property type="entry name" value="ST_Response_Regulator"/>
</dbReference>
<dbReference type="KEGG" id="afg:AFULGI_00011380"/>
<dbReference type="CDD" id="cd17542">
    <property type="entry name" value="REC_CheY"/>
    <property type="match status" value="1"/>
</dbReference>
<name>A0A075WD32_ARCFL</name>
<dbReference type="PANTHER" id="PTHR43228:SF1">
    <property type="entry name" value="TWO-COMPONENT RESPONSE REGULATOR ARR22"/>
    <property type="match status" value="1"/>
</dbReference>
<sequence>MPKVLIVDDTAFMRKLLRNILFSGGFDIAGEAENGKQAVEMYKQLKPDIVTMDIVMPEMNGIEALKAIKKIDPSAKVVMCTAVGQEQMVKAAIKLGAKGYIVKPFQAPKVIEELKKVAGMG</sequence>